<dbReference type="Proteomes" id="UP001059597">
    <property type="component" value="Plasmid SNP1"/>
</dbReference>
<dbReference type="EMBL" id="AP026074">
    <property type="protein sequence ID" value="BDM74519.1"/>
    <property type="molecule type" value="Genomic_DNA"/>
</dbReference>
<evidence type="ECO:0000313" key="1">
    <source>
        <dbReference type="EMBL" id="BDM74519.1"/>
    </source>
</evidence>
<proteinExistence type="predicted"/>
<protein>
    <submittedName>
        <fullName evidence="1">Uncharacterized protein</fullName>
    </submittedName>
</protein>
<keyword evidence="2" id="KW-1185">Reference proteome</keyword>
<gene>
    <name evidence="1" type="ORF">HEK616_80060</name>
</gene>
<evidence type="ECO:0000313" key="2">
    <source>
        <dbReference type="Proteomes" id="UP001059597"/>
    </source>
</evidence>
<accession>A0ABM8A7M9</accession>
<organism evidence="1 2">
    <name type="scientific">Streptomyces nigrescens</name>
    <dbReference type="NCBI Taxonomy" id="1920"/>
    <lineage>
        <taxon>Bacteria</taxon>
        <taxon>Bacillati</taxon>
        <taxon>Actinomycetota</taxon>
        <taxon>Actinomycetes</taxon>
        <taxon>Kitasatosporales</taxon>
        <taxon>Streptomycetaceae</taxon>
        <taxon>Streptomyces</taxon>
    </lineage>
</organism>
<reference evidence="1" key="1">
    <citation type="submission" date="2022-06" db="EMBL/GenBank/DDBJ databases">
        <title>Complete genome sequence of Streptomyces nigrescens HEK616.</title>
        <authorList>
            <person name="Asamizu S."/>
            <person name="Onaka H."/>
        </authorList>
    </citation>
    <scope>NUCLEOTIDE SEQUENCE</scope>
    <source>
        <strain evidence="1">HEK616</strain>
        <plasmid evidence="1">SNP1</plasmid>
    </source>
</reference>
<geneLocation type="plasmid" evidence="1 2">
    <name>SNP1</name>
</geneLocation>
<sequence length="141" mass="14866">MEYGTGRGTRHWEAPVAHTPTTDVLIAGGMVATEVPPTGDVGPGTSHRPESRIGLHTVAVLAPGAVPTTAHPLPVPGYHDTAGEFARLNRRDGPTGFVIRPDGQLGARFPLADTAAALSDYFAGLSARWVRHWPDSMTVVP</sequence>
<name>A0ABM8A7M9_STRNI</name>
<keyword evidence="1" id="KW-0614">Plasmid</keyword>